<sequence length="560" mass="62312">MNKPLLISLAAATILATSLNAQSMYERIQSMELNIKKMQDEISTLRASGDEKSDDESANDESEEESDEEDSEDETKSTVEEADSDDGEEEDDEEEEFNAQEEIEEINESIFELNKATNGNKLKLGADYRFAIDNMQYKMADGSDAGNDAFMTNRLWINMDWKATDNLSFSGQLAYNKAFGHRSGWNSNIPGMETFDWVTNENAYDDLLRVRSAYFLYKNDTFMGTEIPWTFSIGRRPSTNGHLINLRDDDGAASPMGHTINVEFDGISSKFSFEDLTGIEGMYVKFCAGRGGTNANPKFFAVNPQNGSVVQTGAPYATQPDDLGDIDLGGLIFVPYDNGQYAFATQYYYANNLIDADIVYPGGVPTMNGMKTVGGMHSFTANFTVNGIGDEWNDYLDDTFFFISGAMSVTDPKSDERMLYGKNDLTGATTVAGESVTGHSVWLGLQMPSFITEDGRWGVEYNQGSQYWRSITYAEDTNIGSKLATRGSAYEVYFTEPLVEDILTFQIRYTYIDYEYTGSNGFFGGDTGSAVLIKDLTPMTGSTVTVDTAQDIRAYLRYRF</sequence>
<name>A0A975AYM7_9BACT</name>
<organism evidence="3 4">
    <name type="scientific">Sulfurimonas aquatica</name>
    <dbReference type="NCBI Taxonomy" id="2672570"/>
    <lineage>
        <taxon>Bacteria</taxon>
        <taxon>Pseudomonadati</taxon>
        <taxon>Campylobacterota</taxon>
        <taxon>Epsilonproteobacteria</taxon>
        <taxon>Campylobacterales</taxon>
        <taxon>Sulfurimonadaceae</taxon>
        <taxon>Sulfurimonas</taxon>
    </lineage>
</organism>
<gene>
    <name evidence="3" type="ORF">GJV85_02405</name>
</gene>
<dbReference type="AlphaFoldDB" id="A0A975AYM7"/>
<feature type="signal peptide" evidence="2">
    <location>
        <begin position="1"/>
        <end position="23"/>
    </location>
</feature>
<keyword evidence="4" id="KW-1185">Reference proteome</keyword>
<feature type="region of interest" description="Disordered" evidence="1">
    <location>
        <begin position="42"/>
        <end position="101"/>
    </location>
</feature>
<dbReference type="InterPro" id="IPR021803">
    <property type="entry name" value="DUF3373"/>
</dbReference>
<protein>
    <submittedName>
        <fullName evidence="3">DUF3373 family protein</fullName>
    </submittedName>
</protein>
<feature type="chain" id="PRO_5037261563" evidence="2">
    <location>
        <begin position="24"/>
        <end position="560"/>
    </location>
</feature>
<dbReference type="Proteomes" id="UP000671852">
    <property type="component" value="Chromosome"/>
</dbReference>
<feature type="compositionally biased region" description="Acidic residues" evidence="1">
    <location>
        <begin position="80"/>
        <end position="101"/>
    </location>
</feature>
<accession>A0A975AYM7</accession>
<dbReference type="KEGG" id="saqt:GJV85_02405"/>
<reference evidence="3" key="1">
    <citation type="submission" date="2019-11" db="EMBL/GenBank/DDBJ databases">
        <authorList>
            <person name="Kojima H."/>
        </authorList>
    </citation>
    <scope>NUCLEOTIDE SEQUENCE</scope>
    <source>
        <strain evidence="3">H1576</strain>
    </source>
</reference>
<dbReference type="EMBL" id="CP046072">
    <property type="protein sequence ID" value="QSZ41011.1"/>
    <property type="molecule type" value="Genomic_DNA"/>
</dbReference>
<feature type="compositionally biased region" description="Acidic residues" evidence="1">
    <location>
        <begin position="52"/>
        <end position="73"/>
    </location>
</feature>
<keyword evidence="2" id="KW-0732">Signal</keyword>
<dbReference type="Pfam" id="PF11853">
    <property type="entry name" value="DUF3373"/>
    <property type="match status" value="1"/>
</dbReference>
<evidence type="ECO:0000256" key="2">
    <source>
        <dbReference type="SAM" id="SignalP"/>
    </source>
</evidence>
<dbReference type="RefSeq" id="WP_207562284.1">
    <property type="nucleotide sequence ID" value="NZ_CP046072.1"/>
</dbReference>
<proteinExistence type="predicted"/>
<evidence type="ECO:0000313" key="4">
    <source>
        <dbReference type="Proteomes" id="UP000671852"/>
    </source>
</evidence>
<evidence type="ECO:0000313" key="3">
    <source>
        <dbReference type="EMBL" id="QSZ41011.1"/>
    </source>
</evidence>
<reference evidence="3" key="2">
    <citation type="submission" date="2021-04" db="EMBL/GenBank/DDBJ databases">
        <title>Isolation and characterization of a novel species of the genus Sulfurimonas.</title>
        <authorList>
            <person name="Fukui M."/>
        </authorList>
    </citation>
    <scope>NUCLEOTIDE SEQUENCE</scope>
    <source>
        <strain evidence="3">H1576</strain>
    </source>
</reference>
<evidence type="ECO:0000256" key="1">
    <source>
        <dbReference type="SAM" id="MobiDB-lite"/>
    </source>
</evidence>